<evidence type="ECO:0000259" key="9">
    <source>
        <dbReference type="PROSITE" id="PS51684"/>
    </source>
</evidence>
<protein>
    <recommendedName>
        <fullName evidence="7">Serine/threonine-protein phosphatase</fullName>
        <ecNumber evidence="7">3.1.3.16</ecNumber>
    </recommendedName>
</protein>
<dbReference type="InterPro" id="IPR056743">
    <property type="entry name" value="TRM5-TYW2-like_MTfase"/>
</dbReference>
<evidence type="ECO:0000313" key="10">
    <source>
        <dbReference type="EMBL" id="KAH0602015.1"/>
    </source>
</evidence>
<dbReference type="PROSITE" id="PS00125">
    <property type="entry name" value="SER_THR_PHOSPHATASE"/>
    <property type="match status" value="1"/>
</dbReference>
<keyword evidence="1" id="KW-0808">Transferase</keyword>
<evidence type="ECO:0000256" key="1">
    <source>
        <dbReference type="ARBA" id="ARBA00022679"/>
    </source>
</evidence>
<dbReference type="Gene3D" id="3.40.50.150">
    <property type="entry name" value="Vaccinia Virus protein VP39"/>
    <property type="match status" value="1"/>
</dbReference>
<dbReference type="PRINTS" id="PR00114">
    <property type="entry name" value="STPHPHTASE"/>
</dbReference>
<dbReference type="Gene3D" id="3.60.21.10">
    <property type="match status" value="1"/>
</dbReference>
<dbReference type="InterPro" id="IPR047129">
    <property type="entry name" value="PPA2-like"/>
</dbReference>
<keyword evidence="4 7" id="KW-0378">Hydrolase</keyword>
<dbReference type="GO" id="GO:0006400">
    <property type="term" value="P:tRNA modification"/>
    <property type="evidence" value="ECO:0007669"/>
    <property type="project" value="UniProtKB-ARBA"/>
</dbReference>
<dbReference type="InterPro" id="IPR006186">
    <property type="entry name" value="Ser/Thr-sp_prot-phosphatase"/>
</dbReference>
<dbReference type="SMART" id="SM00156">
    <property type="entry name" value="PP2Ac"/>
    <property type="match status" value="1"/>
</dbReference>
<evidence type="ECO:0000256" key="4">
    <source>
        <dbReference type="ARBA" id="ARBA00022801"/>
    </source>
</evidence>
<name>A0A9P8MKJ6_9HYPO</name>
<accession>A0A9P8MKJ6</accession>
<dbReference type="AlphaFoldDB" id="A0A9P8MKJ6"/>
<evidence type="ECO:0000256" key="8">
    <source>
        <dbReference type="SAM" id="MobiDB-lite"/>
    </source>
</evidence>
<dbReference type="GO" id="GO:0004722">
    <property type="term" value="F:protein serine/threonine phosphatase activity"/>
    <property type="evidence" value="ECO:0007669"/>
    <property type="project" value="UniProtKB-EC"/>
</dbReference>
<dbReference type="SUPFAM" id="SSF56300">
    <property type="entry name" value="Metallo-dependent phosphatases"/>
    <property type="match status" value="1"/>
</dbReference>
<feature type="region of interest" description="Disordered" evidence="8">
    <location>
        <begin position="104"/>
        <end position="145"/>
    </location>
</feature>
<comment type="caution">
    <text evidence="10">The sequence shown here is derived from an EMBL/GenBank/DDBJ whole genome shotgun (WGS) entry which is preliminary data.</text>
</comment>
<feature type="domain" description="SAM-dependent methyltransferase TRM5/TYW2-type" evidence="9">
    <location>
        <begin position="441"/>
        <end position="746"/>
    </location>
</feature>
<gene>
    <name evidence="10" type="ORF">MHUMG1_00894</name>
</gene>
<dbReference type="GO" id="GO:0016740">
    <property type="term" value="F:transferase activity"/>
    <property type="evidence" value="ECO:0007669"/>
    <property type="project" value="UniProtKB-KW"/>
</dbReference>
<dbReference type="Pfam" id="PF02475">
    <property type="entry name" value="TRM5-TYW2_MTfase"/>
    <property type="match status" value="1"/>
</dbReference>
<dbReference type="InterPro" id="IPR004843">
    <property type="entry name" value="Calcineurin-like_PHP"/>
</dbReference>
<evidence type="ECO:0000313" key="11">
    <source>
        <dbReference type="Proteomes" id="UP000764110"/>
    </source>
</evidence>
<sequence>MTTNVPRPGPANLGPNAGLDEWLEEAKQCHYLPERAMKELCEKVKEILMEESNIQPVCTPVTVCGDIHGQFYDLLELFRVSGGMPGETNVQAPKTATTVITSDDIEPPSEITNPKLRKKLRSPVGDAGAGGTEGEDDADAVAGSRPGSALSGANVTSAQSAETRFIFLGDFVDRGYFSLETFTLLMCLKAKYPDRIVLVRGNHESRQITQVYGFYEECQQKYGNASVWKACCHVFDFLVLAAIVDGEVLCVHGGLSPEIRTIDQIRVVARAQEIPHEGAFCDLVWSDPEDVETWAISPRGAGWLFGDKVATEFNHVNGLKLIARAHQLVNEGYKYHFAESSVVTVWSAPNYCYRMPRPQPHTDPIQTAISAWLTSLNPPGNEDSTAWKISLGEHAPKRFTIYEPMALLPASSFTSASWTTELQRHNGATADFLWELILEELSKTGKSDLRLTHLAVNEGIPLQSQERKEENIIRSPSGLRILYGDFGPGAPSSISPSNEDFEKAFWVSTKQNGIYQTWAPRWTMFSRGNVKEKARLLQFPAVPRKKKDGDQSQDTWAVDLYAGIGYFAFCYAKLGFRVLCWELNPWSVEALRRGAHLNKWSVEVIEGEKLKQSTEEIMNSTASIVVFSESNENARWRAESMKQEGEWLHDVRHVNCGLLPTSRLTWDVSLFLTRNAIIRGREAWLHLHENVGDAEIDSRKDEIQALLRENQDEKSLTRAITVERVEKVKTYAPGVWHCVFDVRIVTKSS</sequence>
<evidence type="ECO:0000256" key="7">
    <source>
        <dbReference type="RuleBase" id="RU004273"/>
    </source>
</evidence>
<evidence type="ECO:0000256" key="5">
    <source>
        <dbReference type="ARBA" id="ARBA00023211"/>
    </source>
</evidence>
<keyword evidence="2" id="KW-0949">S-adenosyl-L-methionine</keyword>
<dbReference type="EMBL" id="JACEFI010000001">
    <property type="protein sequence ID" value="KAH0602015.1"/>
    <property type="molecule type" value="Genomic_DNA"/>
</dbReference>
<dbReference type="Proteomes" id="UP000764110">
    <property type="component" value="Unassembled WGS sequence"/>
</dbReference>
<dbReference type="CDD" id="cd07415">
    <property type="entry name" value="MPP_PP2A_PP4_PP6"/>
    <property type="match status" value="1"/>
</dbReference>
<evidence type="ECO:0000256" key="3">
    <source>
        <dbReference type="ARBA" id="ARBA00022723"/>
    </source>
</evidence>
<dbReference type="InterPro" id="IPR029063">
    <property type="entry name" value="SAM-dependent_MTases_sf"/>
</dbReference>
<reference evidence="10 11" key="1">
    <citation type="submission" date="2020-07" db="EMBL/GenBank/DDBJ databases">
        <title>Metarhizium humberi genome.</title>
        <authorList>
            <person name="Lysoe E."/>
        </authorList>
    </citation>
    <scope>NUCLEOTIDE SEQUENCE [LARGE SCALE GENOMIC DNA]</scope>
    <source>
        <strain evidence="10 11">ESALQ1638</strain>
    </source>
</reference>
<keyword evidence="11" id="KW-1185">Reference proteome</keyword>
<proteinExistence type="inferred from homology"/>
<keyword evidence="3" id="KW-0479">Metal-binding</keyword>
<keyword evidence="5" id="KW-0464">Manganese</keyword>
<dbReference type="Pfam" id="PF00149">
    <property type="entry name" value="Metallophos"/>
    <property type="match status" value="1"/>
</dbReference>
<comment type="catalytic activity">
    <reaction evidence="6 7">
        <text>O-phospho-L-threonyl-[protein] + H2O = L-threonyl-[protein] + phosphate</text>
        <dbReference type="Rhea" id="RHEA:47004"/>
        <dbReference type="Rhea" id="RHEA-COMP:11060"/>
        <dbReference type="Rhea" id="RHEA-COMP:11605"/>
        <dbReference type="ChEBI" id="CHEBI:15377"/>
        <dbReference type="ChEBI" id="CHEBI:30013"/>
        <dbReference type="ChEBI" id="CHEBI:43474"/>
        <dbReference type="ChEBI" id="CHEBI:61977"/>
        <dbReference type="EC" id="3.1.3.16"/>
    </reaction>
</comment>
<dbReference type="InterPro" id="IPR029052">
    <property type="entry name" value="Metallo-depent_PP-like"/>
</dbReference>
<comment type="similarity">
    <text evidence="7">Belongs to the PPP phosphatase family.</text>
</comment>
<evidence type="ECO:0000256" key="2">
    <source>
        <dbReference type="ARBA" id="ARBA00022691"/>
    </source>
</evidence>
<dbReference type="PROSITE" id="PS51684">
    <property type="entry name" value="SAM_MT_TRM5_TYW2"/>
    <property type="match status" value="1"/>
</dbReference>
<dbReference type="PANTHER" id="PTHR45619">
    <property type="entry name" value="SERINE/THREONINE-PROTEIN PHOSPHATASE PP2A-RELATED"/>
    <property type="match status" value="1"/>
</dbReference>
<dbReference type="EC" id="3.1.3.16" evidence="7"/>
<dbReference type="InterPro" id="IPR030382">
    <property type="entry name" value="MeTrfase_TRM5/TYW2"/>
</dbReference>
<evidence type="ECO:0000256" key="6">
    <source>
        <dbReference type="ARBA" id="ARBA00048336"/>
    </source>
</evidence>
<organism evidence="10 11">
    <name type="scientific">Metarhizium humberi</name>
    <dbReference type="NCBI Taxonomy" id="2596975"/>
    <lineage>
        <taxon>Eukaryota</taxon>
        <taxon>Fungi</taxon>
        <taxon>Dikarya</taxon>
        <taxon>Ascomycota</taxon>
        <taxon>Pezizomycotina</taxon>
        <taxon>Sordariomycetes</taxon>
        <taxon>Hypocreomycetidae</taxon>
        <taxon>Hypocreales</taxon>
        <taxon>Clavicipitaceae</taxon>
        <taxon>Metarhizium</taxon>
    </lineage>
</organism>
<dbReference type="SUPFAM" id="SSF53335">
    <property type="entry name" value="S-adenosyl-L-methionine-dependent methyltransferases"/>
    <property type="match status" value="1"/>
</dbReference>
<dbReference type="GO" id="GO:0046872">
    <property type="term" value="F:metal ion binding"/>
    <property type="evidence" value="ECO:0007669"/>
    <property type="project" value="UniProtKB-KW"/>
</dbReference>